<protein>
    <submittedName>
        <fullName evidence="1">YbjN domain-containing protein</fullName>
    </submittedName>
</protein>
<dbReference type="InterPro" id="IPR019660">
    <property type="entry name" value="Put_sensory_transdc_reg_YbjN"/>
</dbReference>
<dbReference type="RefSeq" id="WP_182171845.1">
    <property type="nucleotide sequence ID" value="NZ_JACFXU010000014.1"/>
</dbReference>
<dbReference type="Pfam" id="PF10722">
    <property type="entry name" value="YbjN"/>
    <property type="match status" value="1"/>
</dbReference>
<dbReference type="AlphaFoldDB" id="A0A7W2TWB8"/>
<name>A0A7W2TWB8_9GAMM</name>
<accession>A0A7W2TWB8</accession>
<dbReference type="EMBL" id="JACFXU010000014">
    <property type="protein sequence ID" value="MBA6413140.1"/>
    <property type="molecule type" value="Genomic_DNA"/>
</dbReference>
<evidence type="ECO:0000313" key="2">
    <source>
        <dbReference type="Proteomes" id="UP000539350"/>
    </source>
</evidence>
<evidence type="ECO:0000313" key="1">
    <source>
        <dbReference type="EMBL" id="MBA6413140.1"/>
    </source>
</evidence>
<dbReference type="Proteomes" id="UP000539350">
    <property type="component" value="Unassembled WGS sequence"/>
</dbReference>
<sequence length="156" mass="17334">MPSLKKPDRRQLESWLNESNVDFTLCSDCNGLHISALQALEGVVDARLLQEQEGLLFSTGLEVRPMALLPLSADIHRMNIEHPNLKIFLDIVDDATPQLIIASYLAISAGLSREQFSIFVVMTLNSTRQLANECLQMDYLFPEADSSEAGPSHALH</sequence>
<reference evidence="1 2" key="1">
    <citation type="submission" date="2020-07" db="EMBL/GenBank/DDBJ databases">
        <title>Halieaceae bacterium, F7430, whole genome shotgun sequencing project.</title>
        <authorList>
            <person name="Jiang S."/>
            <person name="Liu Z.W."/>
            <person name="Du Z.J."/>
        </authorList>
    </citation>
    <scope>NUCLEOTIDE SEQUENCE [LARGE SCALE GENOMIC DNA]</scope>
    <source>
        <strain evidence="1 2">F7430</strain>
    </source>
</reference>
<keyword evidence="2" id="KW-1185">Reference proteome</keyword>
<comment type="caution">
    <text evidence="1">The sequence shown here is derived from an EMBL/GenBank/DDBJ whole genome shotgun (WGS) entry which is preliminary data.</text>
</comment>
<proteinExistence type="predicted"/>
<gene>
    <name evidence="1" type="ORF">H2508_08470</name>
</gene>
<organism evidence="1 2">
    <name type="scientific">Sediminihaliea albiluteola</name>
    <dbReference type="NCBI Taxonomy" id="2758564"/>
    <lineage>
        <taxon>Bacteria</taxon>
        <taxon>Pseudomonadati</taxon>
        <taxon>Pseudomonadota</taxon>
        <taxon>Gammaproteobacteria</taxon>
        <taxon>Cellvibrionales</taxon>
        <taxon>Halieaceae</taxon>
        <taxon>Sediminihaliea</taxon>
    </lineage>
</organism>